<reference evidence="1 2" key="1">
    <citation type="journal article" date="2013" name="ISME J.">
        <title>Comparative genomics of pathogenic lineages of Vibrio nigripulchritudo identifies virulence-associated traits.</title>
        <authorList>
            <person name="Goudenege D."/>
            <person name="Labreuche Y."/>
            <person name="Krin E."/>
            <person name="Ansquer D."/>
            <person name="Mangenot S."/>
            <person name="Calteau A."/>
            <person name="Medigue C."/>
            <person name="Mazel D."/>
            <person name="Polz M.F."/>
            <person name="Le Roux F."/>
        </authorList>
    </citation>
    <scope>NUCLEOTIDE SEQUENCE [LARGE SCALE GENOMIC DNA]</scope>
    <source>
        <strain evidence="1 2">SOn1</strain>
    </source>
</reference>
<dbReference type="EMBL" id="CAOF01000045">
    <property type="protein sequence ID" value="CCO45166.1"/>
    <property type="molecule type" value="Genomic_DNA"/>
</dbReference>
<organism evidence="1 2">
    <name type="scientific">Vibrio nigripulchritudo SOn1</name>
    <dbReference type="NCBI Taxonomy" id="1238450"/>
    <lineage>
        <taxon>Bacteria</taxon>
        <taxon>Pseudomonadati</taxon>
        <taxon>Pseudomonadota</taxon>
        <taxon>Gammaproteobacteria</taxon>
        <taxon>Vibrionales</taxon>
        <taxon>Vibrionaceae</taxon>
        <taxon>Vibrio</taxon>
    </lineage>
</organism>
<protein>
    <submittedName>
        <fullName evidence="1">Uncharacterized protein</fullName>
    </submittedName>
</protein>
<evidence type="ECO:0000313" key="1">
    <source>
        <dbReference type="EMBL" id="CCO45166.1"/>
    </source>
</evidence>
<sequence length="23" mass="2511">MVTLGKSTMEVTKLTAVYVVLKV</sequence>
<gene>
    <name evidence="1" type="ORF">VIBNISOn1_1390045</name>
</gene>
<dbReference type="AlphaFoldDB" id="A0AAV2VKZ5"/>
<proteinExistence type="predicted"/>
<accession>A0AAV2VKZ5</accession>
<comment type="caution">
    <text evidence="1">The sequence shown here is derived from an EMBL/GenBank/DDBJ whole genome shotgun (WGS) entry which is preliminary data.</text>
</comment>
<name>A0AAV2VKZ5_9VIBR</name>
<evidence type="ECO:0000313" key="2">
    <source>
        <dbReference type="Proteomes" id="UP000018211"/>
    </source>
</evidence>
<dbReference type="Proteomes" id="UP000018211">
    <property type="component" value="Unassembled WGS sequence"/>
</dbReference>